<dbReference type="eggNOG" id="COG1335">
    <property type="taxonomic scope" value="Bacteria"/>
</dbReference>
<evidence type="ECO:0000313" key="3">
    <source>
        <dbReference type="EMBL" id="AHC16668.1"/>
    </source>
</evidence>
<dbReference type="KEGG" id="slr:L21SP2_3330"/>
<dbReference type="HOGENOM" id="CLU_1968994_0_0_12"/>
<dbReference type="Proteomes" id="UP000018680">
    <property type="component" value="Chromosome"/>
</dbReference>
<dbReference type="PANTHER" id="PTHR43540">
    <property type="entry name" value="PEROXYUREIDOACRYLATE/UREIDOACRYLATE AMIDOHYDROLASE-RELATED"/>
    <property type="match status" value="1"/>
</dbReference>
<dbReference type="EC" id="3.5.1.19" evidence="3"/>
<keyword evidence="4" id="KW-1185">Reference proteome</keyword>
<accession>V5WM02</accession>
<proteinExistence type="predicted"/>
<dbReference type="InterPro" id="IPR050272">
    <property type="entry name" value="Isochorismatase-like_hydrls"/>
</dbReference>
<keyword evidence="1 3" id="KW-0378">Hydrolase</keyword>
<dbReference type="Gene3D" id="3.40.50.850">
    <property type="entry name" value="Isochorismatase-like"/>
    <property type="match status" value="1"/>
</dbReference>
<dbReference type="PANTHER" id="PTHR43540:SF1">
    <property type="entry name" value="ISOCHORISMATASE HYDROLASE"/>
    <property type="match status" value="1"/>
</dbReference>
<evidence type="ECO:0000313" key="4">
    <source>
        <dbReference type="Proteomes" id="UP000018680"/>
    </source>
</evidence>
<gene>
    <name evidence="3" type="ORF">L21SP2_3330</name>
</gene>
<dbReference type="GO" id="GO:0008936">
    <property type="term" value="F:nicotinamidase activity"/>
    <property type="evidence" value="ECO:0007669"/>
    <property type="project" value="UniProtKB-EC"/>
</dbReference>
<name>V5WM02_9SPIO</name>
<reference evidence="3 4" key="1">
    <citation type="journal article" date="2015" name="Stand. Genomic Sci.">
        <title>Complete genome sequence and description of Salinispira pacifica gen. nov., sp. nov., a novel spirochaete isolated form a hypersaline microbial mat.</title>
        <authorList>
            <person name="Ben Hania W."/>
            <person name="Joseph M."/>
            <person name="Schumann P."/>
            <person name="Bunk B."/>
            <person name="Fiebig A."/>
            <person name="Sproer C."/>
            <person name="Klenk H.P."/>
            <person name="Fardeau M.L."/>
            <person name="Spring S."/>
        </authorList>
    </citation>
    <scope>NUCLEOTIDE SEQUENCE [LARGE SCALE GENOMIC DNA]</scope>
    <source>
        <strain evidence="3 4">L21-RPul-D2</strain>
    </source>
</reference>
<dbReference type="STRING" id="1307761.L21SP2_3330"/>
<sequence length="127" mass="14130">MMFAKQRGSSPCIRGTDGVRTPDFASAAAGEMCFTKNCFDAFLGTQLQEYLVDHEIQRIYICGLVTSICVNITALSAMQRGFDTYVISDCVADDDPEVHDKTLKYYGTLYHTSRSEELFSQSDSLAQ</sequence>
<organism evidence="3 4">
    <name type="scientific">Salinispira pacifica</name>
    <dbReference type="NCBI Taxonomy" id="1307761"/>
    <lineage>
        <taxon>Bacteria</taxon>
        <taxon>Pseudomonadati</taxon>
        <taxon>Spirochaetota</taxon>
        <taxon>Spirochaetia</taxon>
        <taxon>Spirochaetales</taxon>
        <taxon>Spirochaetaceae</taxon>
        <taxon>Salinispira</taxon>
    </lineage>
</organism>
<dbReference type="Pfam" id="PF00857">
    <property type="entry name" value="Isochorismatase"/>
    <property type="match status" value="1"/>
</dbReference>
<feature type="domain" description="Isochorismatase-like" evidence="2">
    <location>
        <begin position="3"/>
        <end position="105"/>
    </location>
</feature>
<evidence type="ECO:0000259" key="2">
    <source>
        <dbReference type="Pfam" id="PF00857"/>
    </source>
</evidence>
<evidence type="ECO:0000256" key="1">
    <source>
        <dbReference type="ARBA" id="ARBA00022801"/>
    </source>
</evidence>
<dbReference type="SUPFAM" id="SSF52499">
    <property type="entry name" value="Isochorismatase-like hydrolases"/>
    <property type="match status" value="1"/>
</dbReference>
<protein>
    <submittedName>
        <fullName evidence="3">Nicotinamidase</fullName>
        <ecNumber evidence="3">3.5.1.19</ecNumber>
    </submittedName>
</protein>
<dbReference type="AlphaFoldDB" id="V5WM02"/>
<dbReference type="InterPro" id="IPR000868">
    <property type="entry name" value="Isochorismatase-like_dom"/>
</dbReference>
<dbReference type="EMBL" id="CP006939">
    <property type="protein sequence ID" value="AHC16668.1"/>
    <property type="molecule type" value="Genomic_DNA"/>
</dbReference>
<dbReference type="InterPro" id="IPR036380">
    <property type="entry name" value="Isochorismatase-like_sf"/>
</dbReference>
<dbReference type="CDD" id="cd00431">
    <property type="entry name" value="cysteine_hydrolases"/>
    <property type="match status" value="1"/>
</dbReference>